<dbReference type="PANTHER" id="PTHR43163:SF6">
    <property type="entry name" value="DIPEPTIDE TRANSPORT SYSTEM PERMEASE PROTEIN DPPB-RELATED"/>
    <property type="match status" value="1"/>
</dbReference>
<proteinExistence type="inferred from homology"/>
<dbReference type="GO" id="GO:0005886">
    <property type="term" value="C:plasma membrane"/>
    <property type="evidence" value="ECO:0007669"/>
    <property type="project" value="UniProtKB-SubCell"/>
</dbReference>
<dbReference type="GO" id="GO:0055085">
    <property type="term" value="P:transmembrane transport"/>
    <property type="evidence" value="ECO:0007669"/>
    <property type="project" value="InterPro"/>
</dbReference>
<dbReference type="STRING" id="502025.Hoch_5506"/>
<dbReference type="Proteomes" id="UP000001880">
    <property type="component" value="Chromosome"/>
</dbReference>
<dbReference type="InterPro" id="IPR000515">
    <property type="entry name" value="MetI-like"/>
</dbReference>
<keyword evidence="5 7" id="KW-1133">Transmembrane helix</keyword>
<dbReference type="Pfam" id="PF00528">
    <property type="entry name" value="BPD_transp_1"/>
    <property type="match status" value="1"/>
</dbReference>
<keyword evidence="4 7" id="KW-0812">Transmembrane</keyword>
<evidence type="ECO:0000256" key="1">
    <source>
        <dbReference type="ARBA" id="ARBA00004651"/>
    </source>
</evidence>
<keyword evidence="6 7" id="KW-0472">Membrane</keyword>
<dbReference type="Gene3D" id="1.10.3720.10">
    <property type="entry name" value="MetI-like"/>
    <property type="match status" value="1"/>
</dbReference>
<name>D0LZL0_HALO1</name>
<feature type="transmembrane region" description="Helical" evidence="7">
    <location>
        <begin position="139"/>
        <end position="164"/>
    </location>
</feature>
<comment type="subcellular location">
    <subcellularLocation>
        <location evidence="1 7">Cell membrane</location>
        <topology evidence="1 7">Multi-pass membrane protein</topology>
    </subcellularLocation>
</comment>
<dbReference type="InterPro" id="IPR035906">
    <property type="entry name" value="MetI-like_sf"/>
</dbReference>
<dbReference type="AlphaFoldDB" id="D0LZL0"/>
<dbReference type="PANTHER" id="PTHR43163">
    <property type="entry name" value="DIPEPTIDE TRANSPORT SYSTEM PERMEASE PROTEIN DPPB-RELATED"/>
    <property type="match status" value="1"/>
</dbReference>
<comment type="similarity">
    <text evidence="7">Belongs to the binding-protein-dependent transport system permease family.</text>
</comment>
<organism evidence="9 10">
    <name type="scientific">Haliangium ochraceum (strain DSM 14365 / JCM 11303 / SMP-2)</name>
    <dbReference type="NCBI Taxonomy" id="502025"/>
    <lineage>
        <taxon>Bacteria</taxon>
        <taxon>Pseudomonadati</taxon>
        <taxon>Myxococcota</taxon>
        <taxon>Polyangia</taxon>
        <taxon>Haliangiales</taxon>
        <taxon>Kofleriaceae</taxon>
        <taxon>Haliangium</taxon>
    </lineage>
</organism>
<dbReference type="KEGG" id="hoh:Hoch_5506"/>
<feature type="transmembrane region" description="Helical" evidence="7">
    <location>
        <begin position="176"/>
        <end position="194"/>
    </location>
</feature>
<evidence type="ECO:0000259" key="8">
    <source>
        <dbReference type="PROSITE" id="PS50928"/>
    </source>
</evidence>
<evidence type="ECO:0000256" key="5">
    <source>
        <dbReference type="ARBA" id="ARBA00022989"/>
    </source>
</evidence>
<evidence type="ECO:0000256" key="7">
    <source>
        <dbReference type="RuleBase" id="RU363032"/>
    </source>
</evidence>
<accession>D0LZL0</accession>
<keyword evidence="2 7" id="KW-0813">Transport</keyword>
<dbReference type="Pfam" id="PF19300">
    <property type="entry name" value="BPD_transp_1_N"/>
    <property type="match status" value="1"/>
</dbReference>
<sequence length="312" mass="33328">MSIGSFLVRRLGLGLIAMFGVSVLVFLFLHLIPGDPVDQLAGGDAEPEQRQAIAECLHLDEPKLVQFGIFLGNIGNGTLGQQCPNPESRPTVMDRVIEVMPYTIELAAAGMLVAVLLALPLGVAAAVRRGTWVDTLSAFVSLSGISIPTMLMGPLFILVFFIYLGWLPGPAESDQPFALVLPAIVVGTHLMAMLSRMTRSSLVDVLGEDYMTTARAKGLPPLIVLLKHGLRNALLPVITIAGLQFGAMLSGAIITEKIFARPGLGTLLLDGINERNYPVVQGTVLVIAVIYVSVNILVDLAYGLADPRIRRA</sequence>
<protein>
    <submittedName>
        <fullName evidence="9">Binding-protein-dependent transport systems inner membrane component</fullName>
    </submittedName>
</protein>
<dbReference type="InterPro" id="IPR045621">
    <property type="entry name" value="BPD_transp_1_N"/>
</dbReference>
<dbReference type="HOGENOM" id="CLU_036879_0_0_7"/>
<evidence type="ECO:0000313" key="10">
    <source>
        <dbReference type="Proteomes" id="UP000001880"/>
    </source>
</evidence>
<dbReference type="EMBL" id="CP001804">
    <property type="protein sequence ID" value="ACY17989.1"/>
    <property type="molecule type" value="Genomic_DNA"/>
</dbReference>
<evidence type="ECO:0000256" key="4">
    <source>
        <dbReference type="ARBA" id="ARBA00022692"/>
    </source>
</evidence>
<keyword evidence="10" id="KW-1185">Reference proteome</keyword>
<feature type="transmembrane region" description="Helical" evidence="7">
    <location>
        <begin position="284"/>
        <end position="305"/>
    </location>
</feature>
<evidence type="ECO:0000256" key="2">
    <source>
        <dbReference type="ARBA" id="ARBA00022448"/>
    </source>
</evidence>
<keyword evidence="3" id="KW-1003">Cell membrane</keyword>
<feature type="transmembrane region" description="Helical" evidence="7">
    <location>
        <begin position="233"/>
        <end position="254"/>
    </location>
</feature>
<dbReference type="CDD" id="cd06261">
    <property type="entry name" value="TM_PBP2"/>
    <property type="match status" value="1"/>
</dbReference>
<evidence type="ECO:0000256" key="6">
    <source>
        <dbReference type="ARBA" id="ARBA00023136"/>
    </source>
</evidence>
<evidence type="ECO:0000256" key="3">
    <source>
        <dbReference type="ARBA" id="ARBA00022475"/>
    </source>
</evidence>
<dbReference type="eggNOG" id="COG0601">
    <property type="taxonomic scope" value="Bacteria"/>
</dbReference>
<dbReference type="PROSITE" id="PS50928">
    <property type="entry name" value="ABC_TM1"/>
    <property type="match status" value="1"/>
</dbReference>
<reference evidence="9 10" key="1">
    <citation type="journal article" date="2010" name="Stand. Genomic Sci.">
        <title>Complete genome sequence of Haliangium ochraceum type strain (SMP-2).</title>
        <authorList>
            <consortium name="US DOE Joint Genome Institute (JGI-PGF)"/>
            <person name="Ivanova N."/>
            <person name="Daum C."/>
            <person name="Lang E."/>
            <person name="Abt B."/>
            <person name="Kopitz M."/>
            <person name="Saunders E."/>
            <person name="Lapidus A."/>
            <person name="Lucas S."/>
            <person name="Glavina Del Rio T."/>
            <person name="Nolan M."/>
            <person name="Tice H."/>
            <person name="Copeland A."/>
            <person name="Cheng J.F."/>
            <person name="Chen F."/>
            <person name="Bruce D."/>
            <person name="Goodwin L."/>
            <person name="Pitluck S."/>
            <person name="Mavromatis K."/>
            <person name="Pati A."/>
            <person name="Mikhailova N."/>
            <person name="Chen A."/>
            <person name="Palaniappan K."/>
            <person name="Land M."/>
            <person name="Hauser L."/>
            <person name="Chang Y.J."/>
            <person name="Jeffries C.D."/>
            <person name="Detter J.C."/>
            <person name="Brettin T."/>
            <person name="Rohde M."/>
            <person name="Goker M."/>
            <person name="Bristow J."/>
            <person name="Markowitz V."/>
            <person name="Eisen J.A."/>
            <person name="Hugenholtz P."/>
            <person name="Kyrpides N.C."/>
            <person name="Klenk H.P."/>
        </authorList>
    </citation>
    <scope>NUCLEOTIDE SEQUENCE [LARGE SCALE GENOMIC DNA]</scope>
    <source>
        <strain evidence="10">DSM 14365 / CIP 107738 / JCM 11303 / AJ 13395 / SMP-2</strain>
    </source>
</reference>
<feature type="transmembrane region" description="Helical" evidence="7">
    <location>
        <begin position="106"/>
        <end position="127"/>
    </location>
</feature>
<feature type="transmembrane region" description="Helical" evidence="7">
    <location>
        <begin position="12"/>
        <end position="32"/>
    </location>
</feature>
<dbReference type="RefSeq" id="WP_012830581.1">
    <property type="nucleotide sequence ID" value="NC_013440.1"/>
</dbReference>
<dbReference type="SUPFAM" id="SSF161098">
    <property type="entry name" value="MetI-like"/>
    <property type="match status" value="1"/>
</dbReference>
<gene>
    <name evidence="9" type="ordered locus">Hoch_5506</name>
</gene>
<feature type="domain" description="ABC transmembrane type-1" evidence="8">
    <location>
        <begin position="100"/>
        <end position="298"/>
    </location>
</feature>
<evidence type="ECO:0000313" key="9">
    <source>
        <dbReference type="EMBL" id="ACY17989.1"/>
    </source>
</evidence>